<dbReference type="Pfam" id="PF07686">
    <property type="entry name" value="V-set"/>
    <property type="match status" value="1"/>
</dbReference>
<proteinExistence type="predicted"/>
<dbReference type="PANTHER" id="PTHR47118">
    <property type="entry name" value="CYTOTOXIC AND REGULATORY T-CELL MOLECULE"/>
    <property type="match status" value="1"/>
</dbReference>
<keyword evidence="7" id="KW-1185">Reference proteome</keyword>
<dbReference type="InterPro" id="IPR007110">
    <property type="entry name" value="Ig-like_dom"/>
</dbReference>
<name>A0A3Q1EEZ6_9TELE</name>
<dbReference type="InterPro" id="IPR013783">
    <property type="entry name" value="Ig-like_fold"/>
</dbReference>
<dbReference type="GO" id="GO:0002860">
    <property type="term" value="P:positive regulation of natural killer cell mediated cytotoxicity directed against tumor cell target"/>
    <property type="evidence" value="ECO:0007669"/>
    <property type="project" value="TreeGrafter"/>
</dbReference>
<sequence>MTLCFVVNFQVKLCVMTHLIAVSLAVWQRVTVKKGQTLSLSCPITNAHKSHVDWKNPEGYIMFFNEEQALKDKRYSINKFSESEFSISISSVTFKDGGNYTCSHFDHPMTEKIFEVTVLDYPKMTVTRHDGKIVIKCVAEGNLSPPNISWKFDKDPEFYGDVHFRHEDKKYVSQAMLHIFPPEKRVSVKCLVRHPALHSQPLMDFVNVGRNSKRRHHTTTVKPQVSTRKLETTTSWIRDSITAESFTTGDVNRPATSTGSHLSATGELNCPHVYVIFMLHWL</sequence>
<dbReference type="SUPFAM" id="SSF48726">
    <property type="entry name" value="Immunoglobulin"/>
    <property type="match status" value="2"/>
</dbReference>
<evidence type="ECO:0000256" key="2">
    <source>
        <dbReference type="ARBA" id="ARBA00022737"/>
    </source>
</evidence>
<evidence type="ECO:0000313" key="7">
    <source>
        <dbReference type="Proteomes" id="UP000257200"/>
    </source>
</evidence>
<evidence type="ECO:0000256" key="4">
    <source>
        <dbReference type="ARBA" id="ARBA00023319"/>
    </source>
</evidence>
<reference evidence="6" key="2">
    <citation type="submission" date="2025-09" db="UniProtKB">
        <authorList>
            <consortium name="Ensembl"/>
        </authorList>
    </citation>
    <scope>IDENTIFICATION</scope>
</reference>
<evidence type="ECO:0000256" key="3">
    <source>
        <dbReference type="ARBA" id="ARBA00023157"/>
    </source>
</evidence>
<dbReference type="Gene3D" id="2.60.40.10">
    <property type="entry name" value="Immunoglobulins"/>
    <property type="match status" value="2"/>
</dbReference>
<keyword evidence="3" id="KW-1015">Disulfide bond</keyword>
<dbReference type="GeneTree" id="ENSGT00940000159804"/>
<dbReference type="GO" id="GO:0005886">
    <property type="term" value="C:plasma membrane"/>
    <property type="evidence" value="ECO:0007669"/>
    <property type="project" value="TreeGrafter"/>
</dbReference>
<dbReference type="Ensembl" id="ENSAPOT00000013829.1">
    <property type="protein sequence ID" value="ENSAPOP00000002213.1"/>
    <property type="gene ID" value="ENSAPOG00000003595.1"/>
</dbReference>
<dbReference type="GO" id="GO:0002355">
    <property type="term" value="P:detection of tumor cell"/>
    <property type="evidence" value="ECO:0007669"/>
    <property type="project" value="TreeGrafter"/>
</dbReference>
<dbReference type="InterPro" id="IPR036179">
    <property type="entry name" value="Ig-like_dom_sf"/>
</dbReference>
<accession>A0A3Q1EEZ6</accession>
<dbReference type="PANTHER" id="PTHR47118:SF1">
    <property type="entry name" value="CYTOTOXIC AND REGULATORY T-CELL MOLECULE"/>
    <property type="match status" value="1"/>
</dbReference>
<dbReference type="AlphaFoldDB" id="A0A3Q1EEZ6"/>
<dbReference type="FunFam" id="2.60.40.10:FF:000013">
    <property type="entry name" value="cell adhesion molecule 1 isoform X1"/>
    <property type="match status" value="1"/>
</dbReference>
<keyword evidence="4" id="KW-0393">Immunoglobulin domain</keyword>
<dbReference type="InterPro" id="IPR003599">
    <property type="entry name" value="Ig_sub"/>
</dbReference>
<organism evidence="6 7">
    <name type="scientific">Acanthochromis polyacanthus</name>
    <name type="common">spiny chromis</name>
    <dbReference type="NCBI Taxonomy" id="80966"/>
    <lineage>
        <taxon>Eukaryota</taxon>
        <taxon>Metazoa</taxon>
        <taxon>Chordata</taxon>
        <taxon>Craniata</taxon>
        <taxon>Vertebrata</taxon>
        <taxon>Euteleostomi</taxon>
        <taxon>Actinopterygii</taxon>
        <taxon>Neopterygii</taxon>
        <taxon>Teleostei</taxon>
        <taxon>Neoteleostei</taxon>
        <taxon>Acanthomorphata</taxon>
        <taxon>Ovalentaria</taxon>
        <taxon>Pomacentridae</taxon>
        <taxon>Acanthochromis</taxon>
    </lineage>
</organism>
<dbReference type="InterPro" id="IPR053096">
    <property type="entry name" value="CRTAM"/>
</dbReference>
<dbReference type="SMART" id="SM00409">
    <property type="entry name" value="IG"/>
    <property type="match status" value="1"/>
</dbReference>
<dbReference type="Proteomes" id="UP000257200">
    <property type="component" value="Unplaced"/>
</dbReference>
<dbReference type="InterPro" id="IPR013106">
    <property type="entry name" value="Ig_V-set"/>
</dbReference>
<dbReference type="PROSITE" id="PS50835">
    <property type="entry name" value="IG_LIKE"/>
    <property type="match status" value="1"/>
</dbReference>
<keyword evidence="1" id="KW-0732">Signal</keyword>
<evidence type="ECO:0000259" key="5">
    <source>
        <dbReference type="PROSITE" id="PS50835"/>
    </source>
</evidence>
<keyword evidence="2" id="KW-0677">Repeat</keyword>
<dbReference type="GO" id="GO:0005102">
    <property type="term" value="F:signaling receptor binding"/>
    <property type="evidence" value="ECO:0007669"/>
    <property type="project" value="TreeGrafter"/>
</dbReference>
<dbReference type="GO" id="GO:0008037">
    <property type="term" value="P:cell recognition"/>
    <property type="evidence" value="ECO:0007669"/>
    <property type="project" value="TreeGrafter"/>
</dbReference>
<reference evidence="6" key="1">
    <citation type="submission" date="2025-08" db="UniProtKB">
        <authorList>
            <consortium name="Ensembl"/>
        </authorList>
    </citation>
    <scope>IDENTIFICATION</scope>
</reference>
<dbReference type="InParanoid" id="A0A3Q1EEZ6"/>
<feature type="domain" description="Ig-like" evidence="5">
    <location>
        <begin position="20"/>
        <end position="102"/>
    </location>
</feature>
<protein>
    <recommendedName>
        <fullName evidence="5">Ig-like domain-containing protein</fullName>
    </recommendedName>
</protein>
<evidence type="ECO:0000256" key="1">
    <source>
        <dbReference type="ARBA" id="ARBA00022729"/>
    </source>
</evidence>
<evidence type="ECO:0000313" key="6">
    <source>
        <dbReference type="Ensembl" id="ENSAPOP00000002213.1"/>
    </source>
</evidence>